<proteinExistence type="predicted"/>
<keyword evidence="1" id="KW-0472">Membrane</keyword>
<protein>
    <submittedName>
        <fullName evidence="2">Stage II sporulation protein M</fullName>
    </submittedName>
</protein>
<feature type="transmembrane region" description="Helical" evidence="1">
    <location>
        <begin position="110"/>
        <end position="132"/>
    </location>
</feature>
<dbReference type="PANTHER" id="PTHR35337">
    <property type="entry name" value="SLR1478 PROTEIN"/>
    <property type="match status" value="1"/>
</dbReference>
<dbReference type="AlphaFoldDB" id="A0A847SH72"/>
<keyword evidence="1" id="KW-1133">Transmembrane helix</keyword>
<evidence type="ECO:0000313" key="3">
    <source>
        <dbReference type="Proteomes" id="UP000587991"/>
    </source>
</evidence>
<gene>
    <name evidence="2" type="ORF">HF682_08880</name>
</gene>
<evidence type="ECO:0000313" key="2">
    <source>
        <dbReference type="EMBL" id="NLR75272.1"/>
    </source>
</evidence>
<dbReference type="EMBL" id="JABAIM010000001">
    <property type="protein sequence ID" value="NLR75272.1"/>
    <property type="molecule type" value="Genomic_DNA"/>
</dbReference>
<feature type="transmembrane region" description="Helical" evidence="1">
    <location>
        <begin position="206"/>
        <end position="228"/>
    </location>
</feature>
<dbReference type="Proteomes" id="UP000587991">
    <property type="component" value="Unassembled WGS sequence"/>
</dbReference>
<keyword evidence="1" id="KW-0812">Transmembrane</keyword>
<organism evidence="2 3">
    <name type="scientific">Leeia aquatica</name>
    <dbReference type="NCBI Taxonomy" id="2725557"/>
    <lineage>
        <taxon>Bacteria</taxon>
        <taxon>Pseudomonadati</taxon>
        <taxon>Pseudomonadota</taxon>
        <taxon>Betaproteobacteria</taxon>
        <taxon>Neisseriales</taxon>
        <taxon>Leeiaceae</taxon>
        <taxon>Leeia</taxon>
    </lineage>
</organism>
<name>A0A847SH72_9NEIS</name>
<evidence type="ECO:0000256" key="1">
    <source>
        <dbReference type="SAM" id="Phobius"/>
    </source>
</evidence>
<sequence length="327" mass="37185">MKQADFERYHRNRWLAFALWLDFQRPKKGQDGQRQAPFPLTELPDRYRELCQHLALARDRHYTSQLVDELHRLVQGGHMQLYGSRSGQGFNFFRFMAQDFPRLVRQEWPFTVTGLLLFFVPLFGLIIAMQWYPGLADYLIPQMTQAQMEHMYRPGNEVTGFTREAPDDILMWGYYIYHNISIDFQCFAGGILFGLGALFYTVYNGVIIGAIAGYLTHKGYIVTFWSFVAGHSSFELIGAALAGAAGLELGYALVAPGPYSRLHALKRRAQIAVRLLGGAATLTFIAAFIEGFWSPQTFIPPMVKYVFGGSMWLLLSLWLLLGGRRAA</sequence>
<feature type="transmembrane region" description="Helical" evidence="1">
    <location>
        <begin position="234"/>
        <end position="254"/>
    </location>
</feature>
<keyword evidence="3" id="KW-1185">Reference proteome</keyword>
<dbReference type="InterPro" id="IPR002798">
    <property type="entry name" value="SpoIIM-like"/>
</dbReference>
<feature type="transmembrane region" description="Helical" evidence="1">
    <location>
        <begin position="305"/>
        <end position="323"/>
    </location>
</feature>
<accession>A0A847SH72</accession>
<dbReference type="Pfam" id="PF01944">
    <property type="entry name" value="SpoIIM"/>
    <property type="match status" value="1"/>
</dbReference>
<feature type="transmembrane region" description="Helical" evidence="1">
    <location>
        <begin position="275"/>
        <end position="293"/>
    </location>
</feature>
<reference evidence="2 3" key="1">
    <citation type="submission" date="2020-04" db="EMBL/GenBank/DDBJ databases">
        <title>Draft genome of Leeia sp. IMCC25680.</title>
        <authorList>
            <person name="Song J."/>
            <person name="Cho J.-C."/>
        </authorList>
    </citation>
    <scope>NUCLEOTIDE SEQUENCE [LARGE SCALE GENOMIC DNA]</scope>
    <source>
        <strain evidence="2 3">IMCC25680</strain>
    </source>
</reference>
<dbReference type="RefSeq" id="WP_168876814.1">
    <property type="nucleotide sequence ID" value="NZ_JABAIM010000001.1"/>
</dbReference>
<comment type="caution">
    <text evidence="2">The sequence shown here is derived from an EMBL/GenBank/DDBJ whole genome shotgun (WGS) entry which is preliminary data.</text>
</comment>
<feature type="transmembrane region" description="Helical" evidence="1">
    <location>
        <begin position="176"/>
        <end position="199"/>
    </location>
</feature>
<dbReference type="PANTHER" id="PTHR35337:SF1">
    <property type="entry name" value="SLR1478 PROTEIN"/>
    <property type="match status" value="1"/>
</dbReference>